<dbReference type="EMBL" id="PP511706">
    <property type="protein sequence ID" value="XCD06738.1"/>
    <property type="molecule type" value="Genomic_DNA"/>
</dbReference>
<accession>A0AAU8B361</accession>
<sequence>MSKKQYLLVKKLLQMVIRRSKLYIKRGQADVLDEFMYETHTHLLKTLIEDNKNIKRRNKND</sequence>
<organism evidence="1">
    <name type="scientific">Dulem virus 30</name>
    <dbReference type="NCBI Taxonomy" id="3145748"/>
    <lineage>
        <taxon>Viruses</taxon>
        <taxon>Duplodnaviria</taxon>
        <taxon>Heunggongvirae</taxon>
        <taxon>Uroviricota</taxon>
        <taxon>Caudoviricetes</taxon>
    </lineage>
</organism>
<name>A0AAU8B361_9CAUD</name>
<proteinExistence type="predicted"/>
<reference evidence="1" key="1">
    <citation type="submission" date="2024-03" db="EMBL/GenBank/DDBJ databases">
        <title>Diverse circular DNA viruses in blood, oral, and fecal samples of captive lemurs.</title>
        <authorList>
            <person name="Paietta E.N."/>
            <person name="Kraberger S."/>
            <person name="Lund M.C."/>
            <person name="Custer J.M."/>
            <person name="Vargas K.M."/>
            <person name="Ehmke E.E."/>
            <person name="Yoder A.D."/>
            <person name="Varsani A."/>
        </authorList>
    </citation>
    <scope>NUCLEOTIDE SEQUENCE</scope>
    <source>
        <strain evidence="1">Duke_26_2</strain>
    </source>
</reference>
<protein>
    <recommendedName>
        <fullName evidence="2">Fur-regulated basic protein FbpA</fullName>
    </recommendedName>
</protein>
<evidence type="ECO:0000313" key="1">
    <source>
        <dbReference type="EMBL" id="XCD06738.1"/>
    </source>
</evidence>
<evidence type="ECO:0008006" key="2">
    <source>
        <dbReference type="Google" id="ProtNLM"/>
    </source>
</evidence>